<evidence type="ECO:0000256" key="4">
    <source>
        <dbReference type="ARBA" id="ARBA00023136"/>
    </source>
</evidence>
<reference evidence="5 6" key="1">
    <citation type="journal article" date="2020" name="Microorganisms">
        <title>Osmotic Adaptation and Compatible Solute Biosynthesis of Phototrophic Bacteria as Revealed from Genome Analyses.</title>
        <authorList>
            <person name="Imhoff J.F."/>
            <person name="Rahn T."/>
            <person name="Kunzel S."/>
            <person name="Keller A."/>
            <person name="Neulinger S.C."/>
        </authorList>
    </citation>
    <scope>NUCLEOTIDE SEQUENCE [LARGE SCALE GENOMIC DNA]</scope>
    <source>
        <strain evidence="5 6">DSM 9895</strain>
    </source>
</reference>
<dbReference type="Gene3D" id="1.10.1200.120">
    <property type="entry name" value="Large-conductance mechanosensitive channel, MscL, domain 1"/>
    <property type="match status" value="1"/>
</dbReference>
<dbReference type="PANTHER" id="PTHR30266:SF2">
    <property type="entry name" value="LARGE-CONDUCTANCE MECHANOSENSITIVE CHANNEL"/>
    <property type="match status" value="1"/>
</dbReference>
<keyword evidence="6" id="KW-1185">Reference proteome</keyword>
<dbReference type="PANTHER" id="PTHR30266">
    <property type="entry name" value="MECHANOSENSITIVE CHANNEL MSCL"/>
    <property type="match status" value="1"/>
</dbReference>
<dbReference type="InterPro" id="IPR037673">
    <property type="entry name" value="MSC/AndL"/>
</dbReference>
<dbReference type="EMBL" id="NRRL01000043">
    <property type="protein sequence ID" value="MBK1669261.1"/>
    <property type="molecule type" value="Genomic_DNA"/>
</dbReference>
<evidence type="ECO:0000256" key="3">
    <source>
        <dbReference type="ARBA" id="ARBA00022989"/>
    </source>
</evidence>
<sequence>MASRHGILMRSIVLLLRVVDFTELFGPLGPGDYATLAKAQAAGAPSLNHGLFINAAVHFKIIATAMFAVVRQITWLKLRNKTPDAPTLLPEKKNCVYCISVIPAASRCSHCPSVLKLESDA</sequence>
<dbReference type="SUPFAM" id="SSF81330">
    <property type="entry name" value="Gated mechanosensitive channel"/>
    <property type="match status" value="1"/>
</dbReference>
<dbReference type="Proteomes" id="UP001296873">
    <property type="component" value="Unassembled WGS sequence"/>
</dbReference>
<evidence type="ECO:0000313" key="6">
    <source>
        <dbReference type="Proteomes" id="UP001296873"/>
    </source>
</evidence>
<evidence type="ECO:0000256" key="2">
    <source>
        <dbReference type="ARBA" id="ARBA00022692"/>
    </source>
</evidence>
<organism evidence="5 6">
    <name type="scientific">Rhodovibrio sodomensis</name>
    <dbReference type="NCBI Taxonomy" id="1088"/>
    <lineage>
        <taxon>Bacteria</taxon>
        <taxon>Pseudomonadati</taxon>
        <taxon>Pseudomonadota</taxon>
        <taxon>Alphaproteobacteria</taxon>
        <taxon>Rhodospirillales</taxon>
        <taxon>Rhodovibrionaceae</taxon>
        <taxon>Rhodovibrio</taxon>
    </lineage>
</organism>
<keyword evidence="2" id="KW-0812">Transmembrane</keyword>
<accession>A0ABS1DGY4</accession>
<gene>
    <name evidence="5" type="ORF">CKO28_14585</name>
</gene>
<comment type="subcellular location">
    <subcellularLocation>
        <location evidence="1">Membrane</location>
        <topology evidence="1">Multi-pass membrane protein</topology>
    </subcellularLocation>
</comment>
<protein>
    <submittedName>
        <fullName evidence="5">Uncharacterized protein</fullName>
    </submittedName>
</protein>
<dbReference type="InterPro" id="IPR036019">
    <property type="entry name" value="MscL_channel"/>
</dbReference>
<keyword evidence="3" id="KW-1133">Transmembrane helix</keyword>
<comment type="caution">
    <text evidence="5">The sequence shown here is derived from an EMBL/GenBank/DDBJ whole genome shotgun (WGS) entry which is preliminary data.</text>
</comment>
<dbReference type="Pfam" id="PF01741">
    <property type="entry name" value="MscL"/>
    <property type="match status" value="1"/>
</dbReference>
<evidence type="ECO:0000256" key="1">
    <source>
        <dbReference type="ARBA" id="ARBA00004141"/>
    </source>
</evidence>
<proteinExistence type="predicted"/>
<name>A0ABS1DGY4_9PROT</name>
<dbReference type="RefSeq" id="WP_200341590.1">
    <property type="nucleotide sequence ID" value="NZ_NRRL01000043.1"/>
</dbReference>
<evidence type="ECO:0000313" key="5">
    <source>
        <dbReference type="EMBL" id="MBK1669261.1"/>
    </source>
</evidence>
<keyword evidence="4" id="KW-0472">Membrane</keyword>